<dbReference type="AlphaFoldDB" id="X6NZ85"/>
<protein>
    <submittedName>
        <fullName evidence="2">Uncharacterized protein</fullName>
    </submittedName>
</protein>
<organism evidence="2 3">
    <name type="scientific">Reticulomyxa filosa</name>
    <dbReference type="NCBI Taxonomy" id="46433"/>
    <lineage>
        <taxon>Eukaryota</taxon>
        <taxon>Sar</taxon>
        <taxon>Rhizaria</taxon>
        <taxon>Retaria</taxon>
        <taxon>Foraminifera</taxon>
        <taxon>Monothalamids</taxon>
        <taxon>Reticulomyxidae</taxon>
        <taxon>Reticulomyxa</taxon>
    </lineage>
</organism>
<dbReference type="Proteomes" id="UP000023152">
    <property type="component" value="Unassembled WGS sequence"/>
</dbReference>
<sequence>MPLLILEPNDVVIVVIVVVVVPMPALAIAMGECKDCPLSPFDMPTPCKCLGKCDMSSQFTTQIPFTAMLTSSIIIPFLLPGFSITIDDMSLSKLFDPFFLIQYTHVIHHRNIIYTYTYVHSSAFFNCKVACTRREREVCWLLVDVDIRFFLFKKKGGEELTCETVKVIFLLSNLFSFLDAKCDTKTDFFLLNKLIREITFLFFYYVSPSCIKRTFAQHSHYGKVNSIFAWTDFIQWERKKKSEMTIASFFFFFVAVTNITYICLSSPEAGPKAVGMEIVDMKVVVVVVEKKIKHMQHLETKTKLLGIAKHCLSFAFPVRAIHSIFERFLKGPKSKILYTYIYTCILQRVEEYVFFSVFAKKENKPVEIVNGNMAKGLILNNISKFTIFETELIKYHMHNGKTQPK</sequence>
<evidence type="ECO:0000256" key="1">
    <source>
        <dbReference type="SAM" id="Phobius"/>
    </source>
</evidence>
<dbReference type="EMBL" id="ASPP01005406">
    <property type="protein sequence ID" value="ETO30592.1"/>
    <property type="molecule type" value="Genomic_DNA"/>
</dbReference>
<gene>
    <name evidence="2" type="ORF">RFI_06528</name>
</gene>
<evidence type="ECO:0000313" key="2">
    <source>
        <dbReference type="EMBL" id="ETO30592.1"/>
    </source>
</evidence>
<keyword evidence="3" id="KW-1185">Reference proteome</keyword>
<name>X6NZ85_RETFI</name>
<reference evidence="2 3" key="1">
    <citation type="journal article" date="2013" name="Curr. Biol.">
        <title>The Genome of the Foraminiferan Reticulomyxa filosa.</title>
        <authorList>
            <person name="Glockner G."/>
            <person name="Hulsmann N."/>
            <person name="Schleicher M."/>
            <person name="Noegel A.A."/>
            <person name="Eichinger L."/>
            <person name="Gallinger C."/>
            <person name="Pawlowski J."/>
            <person name="Sierra R."/>
            <person name="Euteneuer U."/>
            <person name="Pillet L."/>
            <person name="Moustafa A."/>
            <person name="Platzer M."/>
            <person name="Groth M."/>
            <person name="Szafranski K."/>
            <person name="Schliwa M."/>
        </authorList>
    </citation>
    <scope>NUCLEOTIDE SEQUENCE [LARGE SCALE GENOMIC DNA]</scope>
</reference>
<keyword evidence="1" id="KW-0812">Transmembrane</keyword>
<evidence type="ECO:0000313" key="3">
    <source>
        <dbReference type="Proteomes" id="UP000023152"/>
    </source>
</evidence>
<proteinExistence type="predicted"/>
<feature type="transmembrane region" description="Helical" evidence="1">
    <location>
        <begin position="244"/>
        <end position="262"/>
    </location>
</feature>
<feature type="transmembrane region" description="Helical" evidence="1">
    <location>
        <begin position="65"/>
        <end position="86"/>
    </location>
</feature>
<accession>X6NZ85</accession>
<comment type="caution">
    <text evidence="2">The sequence shown here is derived from an EMBL/GenBank/DDBJ whole genome shotgun (WGS) entry which is preliminary data.</text>
</comment>
<feature type="transmembrane region" description="Helical" evidence="1">
    <location>
        <begin position="12"/>
        <end position="31"/>
    </location>
</feature>
<keyword evidence="1" id="KW-0472">Membrane</keyword>
<keyword evidence="1" id="KW-1133">Transmembrane helix</keyword>